<keyword evidence="1" id="KW-0812">Transmembrane</keyword>
<proteinExistence type="predicted"/>
<protein>
    <submittedName>
        <fullName evidence="2">Uncharacterized protein</fullName>
    </submittedName>
</protein>
<keyword evidence="1" id="KW-1133">Transmembrane helix</keyword>
<evidence type="ECO:0000256" key="1">
    <source>
        <dbReference type="SAM" id="Phobius"/>
    </source>
</evidence>
<dbReference type="KEGG" id="tah:SU86_001745"/>
<organism evidence="2 3">
    <name type="scientific">Candidatus Nitrosotenuis cloacae</name>
    <dbReference type="NCBI Taxonomy" id="1603555"/>
    <lineage>
        <taxon>Archaea</taxon>
        <taxon>Nitrososphaerota</taxon>
        <taxon>Candidatus Nitrosotenuis</taxon>
    </lineage>
</organism>
<dbReference type="EMBL" id="CP011097">
    <property type="protein sequence ID" value="AJZ75318.2"/>
    <property type="molecule type" value="Genomic_DNA"/>
</dbReference>
<keyword evidence="1" id="KW-0472">Membrane</keyword>
<evidence type="ECO:0000313" key="2">
    <source>
        <dbReference type="EMBL" id="AJZ75318.2"/>
    </source>
</evidence>
<sequence>MMVKSQYFDDYNVDLARLASKIQAYLTEHHFEVASSQDAKDIPRYFIQARKRGILRTSAGIRRSTNINIDGIPDSFEIKIGTGEWGNNILVSAPLFVIPVVGIAATAARVYSAKKFESNLWKQIKAHVESLKNTAKIKPYTKSDQYNCDYIEGYPGWRGTVGGKMILEKKENGDRLVFEAQDGEQITIPAGKIEKAAIVLRKKGLKENDLLLEITCKNKDGDTISPVLNFSDDTIALALSGINHLVEKT</sequence>
<dbReference type="Proteomes" id="UP000266745">
    <property type="component" value="Chromosome"/>
</dbReference>
<name>A0A3G1AZJ6_9ARCH</name>
<dbReference type="AlphaFoldDB" id="A0A3G1AZJ6"/>
<feature type="transmembrane region" description="Helical" evidence="1">
    <location>
        <begin position="89"/>
        <end position="111"/>
    </location>
</feature>
<reference evidence="2 3" key="1">
    <citation type="journal article" date="2016" name="Sci. Rep.">
        <title>A novel ammonia-oxidizing archaeon from wastewater treatment plant: Its enrichment, physiological and genomic characteristics.</title>
        <authorList>
            <person name="Li Y."/>
            <person name="Ding K."/>
            <person name="Wen X."/>
            <person name="Zhang B."/>
            <person name="Shen B."/>
            <person name="Yang Y."/>
        </authorList>
    </citation>
    <scope>NUCLEOTIDE SEQUENCE [LARGE SCALE GENOMIC DNA]</scope>
    <source>
        <strain evidence="2 3">SAT1</strain>
    </source>
</reference>
<gene>
    <name evidence="2" type="ORF">SU86_001745</name>
</gene>
<evidence type="ECO:0000313" key="3">
    <source>
        <dbReference type="Proteomes" id="UP000266745"/>
    </source>
</evidence>
<keyword evidence="3" id="KW-1185">Reference proteome</keyword>
<accession>A0A3G1AZJ6</accession>